<comment type="caution">
    <text evidence="1">The sequence shown here is derived from an EMBL/GenBank/DDBJ whole genome shotgun (WGS) entry which is preliminary data.</text>
</comment>
<dbReference type="EMBL" id="NWVD01000012">
    <property type="protein sequence ID" value="PCG07735.1"/>
    <property type="molecule type" value="Genomic_DNA"/>
</dbReference>
<dbReference type="RefSeq" id="WP_096613984.1">
    <property type="nucleotide sequence ID" value="NZ_NWVD01000012.1"/>
</dbReference>
<name>A0A2A4HVN3_9SPHN</name>
<gene>
    <name evidence="1" type="ORF">COA17_16805</name>
</gene>
<protein>
    <submittedName>
        <fullName evidence="1">Uncharacterized protein</fullName>
    </submittedName>
</protein>
<organism evidence="1 2">
    <name type="scientific">Sphingomonas ginsenosidimutans</name>
    <dbReference type="NCBI Taxonomy" id="862134"/>
    <lineage>
        <taxon>Bacteria</taxon>
        <taxon>Pseudomonadati</taxon>
        <taxon>Pseudomonadota</taxon>
        <taxon>Alphaproteobacteria</taxon>
        <taxon>Sphingomonadales</taxon>
        <taxon>Sphingomonadaceae</taxon>
        <taxon>Sphingomonas</taxon>
    </lineage>
</organism>
<keyword evidence="2" id="KW-1185">Reference proteome</keyword>
<proteinExistence type="predicted"/>
<evidence type="ECO:0000313" key="2">
    <source>
        <dbReference type="Proteomes" id="UP000218784"/>
    </source>
</evidence>
<reference evidence="1 2" key="1">
    <citation type="submission" date="2017-09" db="EMBL/GenBank/DDBJ databases">
        <title>Sphingomonas ginsenosidimutans KACC 14949, whole genome shotgun sequence.</title>
        <authorList>
            <person name="Feng G."/>
            <person name="Zhu H."/>
        </authorList>
    </citation>
    <scope>NUCLEOTIDE SEQUENCE [LARGE SCALE GENOMIC DNA]</scope>
    <source>
        <strain evidence="1 2">KACC 14949</strain>
    </source>
</reference>
<accession>A0A2A4HVN3</accession>
<sequence length="64" mass="6812">MATQLQVGVEAGRAPTVAIRDVPAATVALRQPEPAVFGDEGAVVIVDEHQRDVGDAVQSFRKDR</sequence>
<evidence type="ECO:0000313" key="1">
    <source>
        <dbReference type="EMBL" id="PCG07735.1"/>
    </source>
</evidence>
<dbReference type="Proteomes" id="UP000218784">
    <property type="component" value="Unassembled WGS sequence"/>
</dbReference>
<dbReference type="AlphaFoldDB" id="A0A2A4HVN3"/>